<evidence type="ECO:0000313" key="2">
    <source>
        <dbReference type="EMBL" id="VEV98052.1"/>
    </source>
</evidence>
<protein>
    <submittedName>
        <fullName evidence="2">GNAT family N-acetyltransferase</fullName>
    </submittedName>
</protein>
<gene>
    <name evidence="2" type="ORF">PMYSY11_3008</name>
</gene>
<sequence length="135" mass="15261">MKPPHIRCLPTALTPLADKFYRAQRSPMRTKQADQVWVAESDEIVGALCLRTVADGFWLTSLLVAATRRNQGIASHLLDRALAEVEAPVWLFCGPALADFYARLHFKPAADLPVELAERLSRYQRTKSLIALRYR</sequence>
<dbReference type="Gene3D" id="3.40.630.30">
    <property type="match status" value="1"/>
</dbReference>
<accession>A0A653E8D6</accession>
<dbReference type="Pfam" id="PF13508">
    <property type="entry name" value="Acetyltransf_7"/>
    <property type="match status" value="1"/>
</dbReference>
<dbReference type="SUPFAM" id="SSF55729">
    <property type="entry name" value="Acyl-CoA N-acyltransferases (Nat)"/>
    <property type="match status" value="1"/>
</dbReference>
<dbReference type="AlphaFoldDB" id="A0A653E8D6"/>
<dbReference type="GO" id="GO:0016747">
    <property type="term" value="F:acyltransferase activity, transferring groups other than amino-acyl groups"/>
    <property type="evidence" value="ECO:0007669"/>
    <property type="project" value="InterPro"/>
</dbReference>
<name>A0A653E8D6_9PSED</name>
<keyword evidence="2" id="KW-0808">Transferase</keyword>
<dbReference type="EMBL" id="LR215729">
    <property type="protein sequence ID" value="VEV98052.1"/>
    <property type="molecule type" value="Genomic_DNA"/>
</dbReference>
<reference evidence="2" key="1">
    <citation type="submission" date="2019-02" db="EMBL/GenBank/DDBJ databases">
        <authorList>
            <consortium name="Genoscope - CEA"/>
            <person name="William W."/>
        </authorList>
    </citation>
    <scope>NUCLEOTIDE SEQUENCE [LARGE SCALE GENOMIC DNA]</scope>
    <source>
        <strain evidence="2">YSy11</strain>
    </source>
</reference>
<organism evidence="2">
    <name type="scientific">Pseudomonas marincola</name>
    <dbReference type="NCBI Taxonomy" id="437900"/>
    <lineage>
        <taxon>Bacteria</taxon>
        <taxon>Pseudomonadati</taxon>
        <taxon>Pseudomonadota</taxon>
        <taxon>Gammaproteobacteria</taxon>
        <taxon>Pseudomonadales</taxon>
        <taxon>Pseudomonadaceae</taxon>
        <taxon>Pseudomonas</taxon>
    </lineage>
</organism>
<proteinExistence type="predicted"/>
<feature type="domain" description="N-acetyltransferase" evidence="1">
    <location>
        <begin position="1"/>
        <end position="135"/>
    </location>
</feature>
<dbReference type="InterPro" id="IPR000182">
    <property type="entry name" value="GNAT_dom"/>
</dbReference>
<dbReference type="InterPro" id="IPR016181">
    <property type="entry name" value="Acyl_CoA_acyltransferase"/>
</dbReference>
<dbReference type="RefSeq" id="WP_150548684.1">
    <property type="nucleotide sequence ID" value="NZ_LR215729.2"/>
</dbReference>
<evidence type="ECO:0000259" key="1">
    <source>
        <dbReference type="PROSITE" id="PS51186"/>
    </source>
</evidence>
<dbReference type="PROSITE" id="PS51186">
    <property type="entry name" value="GNAT"/>
    <property type="match status" value="1"/>
</dbReference>
<dbReference type="CDD" id="cd04301">
    <property type="entry name" value="NAT_SF"/>
    <property type="match status" value="1"/>
</dbReference>